<evidence type="ECO:0000313" key="2">
    <source>
        <dbReference type="Proteomes" id="UP000178999"/>
    </source>
</evidence>
<accession>A0A1F8CVH8</accession>
<organism evidence="1 2">
    <name type="scientific">Candidatus Woesebacteria bacterium RIFOXYB1_FULL_38_16</name>
    <dbReference type="NCBI Taxonomy" id="1802538"/>
    <lineage>
        <taxon>Bacteria</taxon>
        <taxon>Candidatus Woeseibacteriota</taxon>
    </lineage>
</organism>
<dbReference type="EMBL" id="MGHY01000005">
    <property type="protein sequence ID" value="OGM80076.1"/>
    <property type="molecule type" value="Genomic_DNA"/>
</dbReference>
<protein>
    <submittedName>
        <fullName evidence="1">Uncharacterized protein</fullName>
    </submittedName>
</protein>
<sequence>MKIKAQMLYDLRTMTGFISGDDLHNLFRDVLGEPSPSGYMEFEVSALSNARYGEKALAELKREFNYKVIADIAWYVLGSPVGQIDMRMEEAIEYYKKKYHVRLLNAIRENFGINKEIIAAEMVEPLFEKSLLAVIPELSDMLGISQDFNWLS</sequence>
<name>A0A1F8CVH8_9BACT</name>
<evidence type="ECO:0000313" key="1">
    <source>
        <dbReference type="EMBL" id="OGM80076.1"/>
    </source>
</evidence>
<dbReference type="Proteomes" id="UP000178999">
    <property type="component" value="Unassembled WGS sequence"/>
</dbReference>
<gene>
    <name evidence="1" type="ORF">A2382_05340</name>
</gene>
<comment type="caution">
    <text evidence="1">The sequence shown here is derived from an EMBL/GenBank/DDBJ whole genome shotgun (WGS) entry which is preliminary data.</text>
</comment>
<dbReference type="AlphaFoldDB" id="A0A1F8CVH8"/>
<reference evidence="1 2" key="1">
    <citation type="journal article" date="2016" name="Nat. Commun.">
        <title>Thousands of microbial genomes shed light on interconnected biogeochemical processes in an aquifer system.</title>
        <authorList>
            <person name="Anantharaman K."/>
            <person name="Brown C.T."/>
            <person name="Hug L.A."/>
            <person name="Sharon I."/>
            <person name="Castelle C.J."/>
            <person name="Probst A.J."/>
            <person name="Thomas B.C."/>
            <person name="Singh A."/>
            <person name="Wilkins M.J."/>
            <person name="Karaoz U."/>
            <person name="Brodie E.L."/>
            <person name="Williams K.H."/>
            <person name="Hubbard S.S."/>
            <person name="Banfield J.F."/>
        </authorList>
    </citation>
    <scope>NUCLEOTIDE SEQUENCE [LARGE SCALE GENOMIC DNA]</scope>
</reference>
<proteinExistence type="predicted"/>